<reference evidence="1 2" key="1">
    <citation type="submission" date="2024-09" db="EMBL/GenBank/DDBJ databases">
        <title>Chromosome-scale assembly of Riccia fluitans.</title>
        <authorList>
            <person name="Paukszto L."/>
            <person name="Sawicki J."/>
            <person name="Karawczyk K."/>
            <person name="Piernik-Szablinska J."/>
            <person name="Szczecinska M."/>
            <person name="Mazdziarz M."/>
        </authorList>
    </citation>
    <scope>NUCLEOTIDE SEQUENCE [LARGE SCALE GENOMIC DNA]</scope>
    <source>
        <strain evidence="1">Rf_01</strain>
        <tissue evidence="1">Aerial parts of the thallus</tissue>
    </source>
</reference>
<name>A0ABD1XRC4_9MARC</name>
<accession>A0ABD1XRC4</accession>
<dbReference type="AlphaFoldDB" id="A0ABD1XRC4"/>
<dbReference type="Proteomes" id="UP001605036">
    <property type="component" value="Unassembled WGS sequence"/>
</dbReference>
<organism evidence="1 2">
    <name type="scientific">Riccia fluitans</name>
    <dbReference type="NCBI Taxonomy" id="41844"/>
    <lineage>
        <taxon>Eukaryota</taxon>
        <taxon>Viridiplantae</taxon>
        <taxon>Streptophyta</taxon>
        <taxon>Embryophyta</taxon>
        <taxon>Marchantiophyta</taxon>
        <taxon>Marchantiopsida</taxon>
        <taxon>Marchantiidae</taxon>
        <taxon>Marchantiales</taxon>
        <taxon>Ricciaceae</taxon>
        <taxon>Riccia</taxon>
    </lineage>
</organism>
<protein>
    <submittedName>
        <fullName evidence="1">Uncharacterized protein</fullName>
    </submittedName>
</protein>
<evidence type="ECO:0000313" key="2">
    <source>
        <dbReference type="Proteomes" id="UP001605036"/>
    </source>
</evidence>
<gene>
    <name evidence="1" type="ORF">R1flu_023202</name>
</gene>
<dbReference type="EMBL" id="JBHFFA010000007">
    <property type="protein sequence ID" value="KAL2611510.1"/>
    <property type="molecule type" value="Genomic_DNA"/>
</dbReference>
<keyword evidence="2" id="KW-1185">Reference proteome</keyword>
<comment type="caution">
    <text evidence="1">The sequence shown here is derived from an EMBL/GenBank/DDBJ whole genome shotgun (WGS) entry which is preliminary data.</text>
</comment>
<sequence>MVRRLVNFIRDLSGQDPELESRIVTGLMSHHEMKSARTLASVYSEKELRCAKLLLENMVEGLSTVKGTHSQDDVIAKMCAMRMLSSNAIVENRLCRVTGRMLKLALQNLRIHALGRADVLDDEGMQVGQWAGVKPGRKQRSDSLLPELKKLVMN</sequence>
<proteinExistence type="predicted"/>
<evidence type="ECO:0000313" key="1">
    <source>
        <dbReference type="EMBL" id="KAL2611510.1"/>
    </source>
</evidence>